<protein>
    <recommendedName>
        <fullName evidence="3">phospholipase C</fullName>
        <ecNumber evidence="3">3.1.4.3</ecNumber>
    </recommendedName>
</protein>
<keyword evidence="4" id="KW-0134">Cell wall</keyword>
<dbReference type="InterPro" id="IPR017850">
    <property type="entry name" value="Alkaline_phosphatase_core_sf"/>
</dbReference>
<dbReference type="Proteomes" id="UP000182130">
    <property type="component" value="Unassembled WGS sequence"/>
</dbReference>
<dbReference type="PANTHER" id="PTHR31956:SF1">
    <property type="entry name" value="NON-SPECIFIC PHOSPHOLIPASE C1"/>
    <property type="match status" value="1"/>
</dbReference>
<dbReference type="EC" id="3.1.4.3" evidence="3"/>
<reference evidence="10" key="1">
    <citation type="submission" date="2016-10" db="EMBL/GenBank/DDBJ databases">
        <authorList>
            <person name="Varghese N."/>
            <person name="Submissions S."/>
        </authorList>
    </citation>
    <scope>NUCLEOTIDE SEQUENCE [LARGE SCALE GENOMIC DNA]</scope>
    <source>
        <strain evidence="10">CGMCC 1.10783</strain>
    </source>
</reference>
<organism evidence="9 10">
    <name type="scientific">Arthrobacter cupressi</name>
    <dbReference type="NCBI Taxonomy" id="1045773"/>
    <lineage>
        <taxon>Bacteria</taxon>
        <taxon>Bacillati</taxon>
        <taxon>Actinomycetota</taxon>
        <taxon>Actinomycetes</taxon>
        <taxon>Micrococcales</taxon>
        <taxon>Micrococcaceae</taxon>
        <taxon>Arthrobacter</taxon>
    </lineage>
</organism>
<dbReference type="InterPro" id="IPR007312">
    <property type="entry name" value="Phosphoesterase"/>
</dbReference>
<dbReference type="PROSITE" id="PS51318">
    <property type="entry name" value="TAT"/>
    <property type="match status" value="1"/>
</dbReference>
<keyword evidence="4" id="KW-0964">Secreted</keyword>
<dbReference type="Gene3D" id="3.40.720.10">
    <property type="entry name" value="Alkaline Phosphatase, subunit A"/>
    <property type="match status" value="2"/>
</dbReference>
<evidence type="ECO:0000256" key="2">
    <source>
        <dbReference type="ARBA" id="ARBA00009717"/>
    </source>
</evidence>
<dbReference type="NCBIfam" id="TIGR03396">
    <property type="entry name" value="PC_PLC"/>
    <property type="match status" value="1"/>
</dbReference>
<accession>A0A1G8XP42</accession>
<dbReference type="PANTHER" id="PTHR31956">
    <property type="entry name" value="NON-SPECIFIC PHOSPHOLIPASE C4-RELATED"/>
    <property type="match status" value="1"/>
</dbReference>
<dbReference type="EMBL" id="FNEI01000020">
    <property type="protein sequence ID" value="SDJ92206.1"/>
    <property type="molecule type" value="Genomic_DNA"/>
</dbReference>
<dbReference type="InterPro" id="IPR019546">
    <property type="entry name" value="TAT_signal_bac_arc"/>
</dbReference>
<name>A0A1G8XP42_9MICC</name>
<dbReference type="Pfam" id="PF04185">
    <property type="entry name" value="Phosphoesterase"/>
    <property type="match status" value="2"/>
</dbReference>
<dbReference type="InterPro" id="IPR006311">
    <property type="entry name" value="TAT_signal"/>
</dbReference>
<evidence type="ECO:0000256" key="7">
    <source>
        <dbReference type="ARBA" id="ARBA00048421"/>
    </source>
</evidence>
<dbReference type="GO" id="GO:0034480">
    <property type="term" value="F:phosphatidylcholine phospholipase C activity"/>
    <property type="evidence" value="ECO:0007669"/>
    <property type="project" value="UniProtKB-EC"/>
</dbReference>
<dbReference type="RefSeq" id="WP_074591297.1">
    <property type="nucleotide sequence ID" value="NZ_FNEI01000020.1"/>
</dbReference>
<keyword evidence="5" id="KW-0378">Hydrolase</keyword>
<comment type="catalytic activity">
    <reaction evidence="7">
        <text>a 1,2-diacyl-sn-glycero-3-phosphocholine + H2O = phosphocholine + a 1,2-diacyl-sn-glycerol + H(+)</text>
        <dbReference type="Rhea" id="RHEA:10604"/>
        <dbReference type="ChEBI" id="CHEBI:15377"/>
        <dbReference type="ChEBI" id="CHEBI:15378"/>
        <dbReference type="ChEBI" id="CHEBI:17815"/>
        <dbReference type="ChEBI" id="CHEBI:57643"/>
        <dbReference type="ChEBI" id="CHEBI:295975"/>
        <dbReference type="EC" id="3.1.4.3"/>
    </reaction>
    <physiologicalReaction direction="left-to-right" evidence="7">
        <dbReference type="Rhea" id="RHEA:10605"/>
    </physiologicalReaction>
</comment>
<evidence type="ECO:0000256" key="4">
    <source>
        <dbReference type="ARBA" id="ARBA00022512"/>
    </source>
</evidence>
<feature type="domain" description="Bacterial phospholipase C C-terminal" evidence="8">
    <location>
        <begin position="542"/>
        <end position="623"/>
    </location>
</feature>
<comment type="similarity">
    <text evidence="2">Belongs to the bacterial phospholipase C family.</text>
</comment>
<evidence type="ECO:0000313" key="9">
    <source>
        <dbReference type="EMBL" id="SDJ92206.1"/>
    </source>
</evidence>
<dbReference type="STRING" id="1045773.SAMN05216555_12013"/>
<dbReference type="OrthoDB" id="4181857at2"/>
<evidence type="ECO:0000256" key="1">
    <source>
        <dbReference type="ARBA" id="ARBA00004191"/>
    </source>
</evidence>
<feature type="domain" description="Bacterial phospholipase C C-terminal" evidence="8">
    <location>
        <begin position="642"/>
        <end position="709"/>
    </location>
</feature>
<dbReference type="InterPro" id="IPR017767">
    <property type="entry name" value="PC-PLC"/>
</dbReference>
<evidence type="ECO:0000313" key="10">
    <source>
        <dbReference type="Proteomes" id="UP000182130"/>
    </source>
</evidence>
<dbReference type="InterPro" id="IPR008475">
    <property type="entry name" value="PLipase_C_C"/>
</dbReference>
<dbReference type="NCBIfam" id="TIGR01409">
    <property type="entry name" value="TAT_signal_seq"/>
    <property type="match status" value="1"/>
</dbReference>
<keyword evidence="6" id="KW-0843">Virulence</keyword>
<comment type="subcellular location">
    <subcellularLocation>
        <location evidence="1">Secreted</location>
        <location evidence="1">Cell wall</location>
    </subcellularLocation>
</comment>
<evidence type="ECO:0000259" key="8">
    <source>
        <dbReference type="Pfam" id="PF05506"/>
    </source>
</evidence>
<dbReference type="Pfam" id="PF05506">
    <property type="entry name" value="PLipase_C_C"/>
    <property type="match status" value="2"/>
</dbReference>
<evidence type="ECO:0000256" key="6">
    <source>
        <dbReference type="ARBA" id="ARBA00023026"/>
    </source>
</evidence>
<keyword evidence="10" id="KW-1185">Reference proteome</keyword>
<gene>
    <name evidence="9" type="ORF">SAMN05216555_12013</name>
</gene>
<evidence type="ECO:0000256" key="5">
    <source>
        <dbReference type="ARBA" id="ARBA00022801"/>
    </source>
</evidence>
<evidence type="ECO:0000256" key="3">
    <source>
        <dbReference type="ARBA" id="ARBA00012018"/>
    </source>
</evidence>
<proteinExistence type="inferred from homology"/>
<dbReference type="GO" id="GO:0016042">
    <property type="term" value="P:lipid catabolic process"/>
    <property type="evidence" value="ECO:0007669"/>
    <property type="project" value="InterPro"/>
</dbReference>
<dbReference type="AlphaFoldDB" id="A0A1G8XP42"/>
<sequence length="720" mass="78021">MATHDPEMMKRSTADSGSAADAAARGFSRRGFLGATAAATALAAAGSLLPPSVQAAMAKPVPPGNLQSIKHVIILMQENRSFDHYYGSLRGVRGYGDKSVTRLPNGKSMFEQPRATGETVLPFSLRKAAELAGRPDSDIQYLGDLDHSFNGTTAAWNNGWCDKWIPAKSASTMTFYERSDIPLQYELADTFTICDAYHCSVNGSTNPNRNYLWSGTTGTEKATGKRAVTNAAYSYDHAGYDWTTYPERLEQAGVSWRIYQDWDNFTDNAVEYFDTFKAIGHKMLDAVDGDLRTTEEFYDSLHAKTPEEQERLLAQLEAGRGLLTDAEKLLFDKAMFRGRPDTLLQRLGADIEGGTLPKVSWLVPSAADSEHPGASTPVGSANFVYRLLDIVASHQETWDSTAIFLNFDENDGYFDHVPPPVQPRPASGEATDWTTARPIGLGPRVPMTVVSPWTIGGFVSSEVFDHTSVLRFLEAWTGVQEPNISAWRREVCGDLTGVFNFATAGTPPLLDHPGPVPAKISRWRPVPPAVQVAPIQEDGTRPARPLPYRPGTSAAVTADGVVLSLRNGGTRSAHFAVYGYAGELAEPRHLDVKGSEALTLAAPSGSFDLIVTGPNRYQYELKGSTAGAAAGVDVSVITREGSDVVLDLRNNGSKTVTLRLGSLQYKQLGATVKLKPGSSKTLAWATLKGWYDIEVTAAEDTSFRRRLTGCEENGKPGISG</sequence>